<organism evidence="1 2">
    <name type="scientific">Hypocrea jecorina (strain ATCC 56765 / BCRC 32924 / NRRL 11460 / Rut C-30)</name>
    <name type="common">Trichoderma reesei</name>
    <dbReference type="NCBI Taxonomy" id="1344414"/>
    <lineage>
        <taxon>Eukaryota</taxon>
        <taxon>Fungi</taxon>
        <taxon>Dikarya</taxon>
        <taxon>Ascomycota</taxon>
        <taxon>Pezizomycotina</taxon>
        <taxon>Sordariomycetes</taxon>
        <taxon>Hypocreomycetidae</taxon>
        <taxon>Hypocreales</taxon>
        <taxon>Hypocreaceae</taxon>
        <taxon>Trichoderma</taxon>
    </lineage>
</organism>
<name>A0A024S311_HYPJR</name>
<evidence type="ECO:0000313" key="1">
    <source>
        <dbReference type="EMBL" id="ETR98606.1"/>
    </source>
</evidence>
<evidence type="ECO:0000313" key="2">
    <source>
        <dbReference type="Proteomes" id="UP000024376"/>
    </source>
</evidence>
<dbReference type="KEGG" id="trr:M419DRAFT_88407"/>
<dbReference type="OrthoDB" id="5088499at2759"/>
<proteinExistence type="predicted"/>
<dbReference type="AlphaFoldDB" id="A0A024S311"/>
<reference evidence="2" key="1">
    <citation type="journal article" date="2013" name="Ind. Biotechnol.">
        <title>Comparative genomics analysis of Trichoderma reesei strains.</title>
        <authorList>
            <person name="Koike H."/>
            <person name="Aerts A."/>
            <person name="LaButti K."/>
            <person name="Grigoriev I.V."/>
            <person name="Baker S.E."/>
        </authorList>
    </citation>
    <scope>NUCLEOTIDE SEQUENCE [LARGE SCALE GENOMIC DNA]</scope>
    <source>
        <strain evidence="2">ATCC 56765 / BCRC 32924 / NRRL 11460 / Rut C-30</strain>
    </source>
</reference>
<gene>
    <name evidence="1" type="ORF">M419DRAFT_88407</name>
</gene>
<dbReference type="Proteomes" id="UP000024376">
    <property type="component" value="Unassembled WGS sequence"/>
</dbReference>
<dbReference type="HOGENOM" id="CLU_2135321_0_0_1"/>
<sequence>MNPTELDRTFVNLTDDPAQGRGARRTYIRRAVMKNYHKRRNQKRKASRYEAEVAAGIPENAAEASMMPKYLVNLRLSPQMCALVSCHDCLKFNRLQASSYRVTCIQGTQVQPL</sequence>
<dbReference type="EMBL" id="KI911161">
    <property type="protein sequence ID" value="ETR98606.1"/>
    <property type="molecule type" value="Genomic_DNA"/>
</dbReference>
<accession>A0A024S311</accession>
<protein>
    <submittedName>
        <fullName evidence="1">Uncharacterized protein</fullName>
    </submittedName>
</protein>